<keyword evidence="3" id="KW-1185">Reference proteome</keyword>
<sequence length="220" mass="22924">MVTWCVVVAALGAGGWLVTRPNPGDWLPGLGPSSKDDGRSLVIGSPAPTSATDPNPFSVDRYFPPTRQIDLGGFHAKRARAQQGGDCSEIVQDPAKNPLHDIDCQGYLTVSFVRQDTKVITSVTVLRFADDAAAAKAVAALQGQGGALRFMTPDSGVAQTPPAAGAKNDQAPRAEAVNRYVTVTGSRFADGHGPATSPDPDLAEATRDASYTAGAAFMWS</sequence>
<gene>
    <name evidence="2" type="ORF">GCM10009665_36330</name>
</gene>
<feature type="region of interest" description="Disordered" evidence="1">
    <location>
        <begin position="28"/>
        <end position="56"/>
    </location>
</feature>
<dbReference type="Proteomes" id="UP001500037">
    <property type="component" value="Unassembled WGS sequence"/>
</dbReference>
<reference evidence="2 3" key="1">
    <citation type="journal article" date="2019" name="Int. J. Syst. Evol. Microbiol.">
        <title>The Global Catalogue of Microorganisms (GCM) 10K type strain sequencing project: providing services to taxonomists for standard genome sequencing and annotation.</title>
        <authorList>
            <consortium name="The Broad Institute Genomics Platform"/>
            <consortium name="The Broad Institute Genome Sequencing Center for Infectious Disease"/>
            <person name="Wu L."/>
            <person name="Ma J."/>
        </authorList>
    </citation>
    <scope>NUCLEOTIDE SEQUENCE [LARGE SCALE GENOMIC DNA]</scope>
    <source>
        <strain evidence="2 3">JCM 13004</strain>
    </source>
</reference>
<evidence type="ECO:0000313" key="2">
    <source>
        <dbReference type="EMBL" id="GAA1242260.1"/>
    </source>
</evidence>
<accession>A0ABN1WCW1</accession>
<comment type="caution">
    <text evidence="2">The sequence shown here is derived from an EMBL/GenBank/DDBJ whole genome shotgun (WGS) entry which is preliminary data.</text>
</comment>
<evidence type="ECO:0000256" key="1">
    <source>
        <dbReference type="SAM" id="MobiDB-lite"/>
    </source>
</evidence>
<proteinExistence type="predicted"/>
<dbReference type="EMBL" id="BAAALF010000059">
    <property type="protein sequence ID" value="GAA1242260.1"/>
    <property type="molecule type" value="Genomic_DNA"/>
</dbReference>
<evidence type="ECO:0000313" key="3">
    <source>
        <dbReference type="Proteomes" id="UP001500037"/>
    </source>
</evidence>
<protein>
    <submittedName>
        <fullName evidence="2">Uncharacterized protein</fullName>
    </submittedName>
</protein>
<name>A0ABN1WCW1_9ACTN</name>
<organism evidence="2 3">
    <name type="scientific">Kitasatospora nipponensis</name>
    <dbReference type="NCBI Taxonomy" id="258049"/>
    <lineage>
        <taxon>Bacteria</taxon>
        <taxon>Bacillati</taxon>
        <taxon>Actinomycetota</taxon>
        <taxon>Actinomycetes</taxon>
        <taxon>Kitasatosporales</taxon>
        <taxon>Streptomycetaceae</taxon>
        <taxon>Kitasatospora</taxon>
    </lineage>
</organism>